<dbReference type="SUPFAM" id="SSF69118">
    <property type="entry name" value="AhpD-like"/>
    <property type="match status" value="1"/>
</dbReference>
<proteinExistence type="predicted"/>
<dbReference type="EMBL" id="CP098747">
    <property type="protein sequence ID" value="USG62873.1"/>
    <property type="molecule type" value="Genomic_DNA"/>
</dbReference>
<dbReference type="InterPro" id="IPR003779">
    <property type="entry name" value="CMD-like"/>
</dbReference>
<protein>
    <submittedName>
        <fullName evidence="2">Carboxymuconolactone decarboxylase family protein</fullName>
    </submittedName>
</protein>
<dbReference type="PANTHER" id="PTHR34846">
    <property type="entry name" value="4-CARBOXYMUCONOLACTONE DECARBOXYLASE FAMILY PROTEIN (AFU_ORTHOLOGUE AFUA_6G11590)"/>
    <property type="match status" value="1"/>
</dbReference>
<dbReference type="RefSeq" id="WP_251937112.1">
    <property type="nucleotide sequence ID" value="NZ_CP098747.1"/>
</dbReference>
<organism evidence="2 3">
    <name type="scientific">Sneathiella marina</name>
    <dbReference type="NCBI Taxonomy" id="2950108"/>
    <lineage>
        <taxon>Bacteria</taxon>
        <taxon>Pseudomonadati</taxon>
        <taxon>Pseudomonadota</taxon>
        <taxon>Alphaproteobacteria</taxon>
        <taxon>Sneathiellales</taxon>
        <taxon>Sneathiellaceae</taxon>
        <taxon>Sneathiella</taxon>
    </lineage>
</organism>
<evidence type="ECO:0000313" key="3">
    <source>
        <dbReference type="Proteomes" id="UP001056291"/>
    </source>
</evidence>
<sequence length="183" mass="20671">MTNRLLPLEEPFTNEIEEVLSRYPAVDGKIIALFRTFANSRRFLEKGVPNLLDDNSPLGLKDREIVILRVTANTNCEYEWGVHVAVFGKKAGFTEGQFADICQSSINRDLWSPEECLLLNVVDQLCFRGNIGQPDLEEFQHRYTADTQLEIFALCGTYHTVSFVANAANLAPEPFAARFPSRD</sequence>
<accession>A0ABY4W9R2</accession>
<dbReference type="InterPro" id="IPR029032">
    <property type="entry name" value="AhpD-like"/>
</dbReference>
<name>A0ABY4W9R2_9PROT</name>
<evidence type="ECO:0000313" key="2">
    <source>
        <dbReference type="EMBL" id="USG62873.1"/>
    </source>
</evidence>
<feature type="domain" description="Carboxymuconolactone decarboxylase-like" evidence="1">
    <location>
        <begin position="55"/>
        <end position="101"/>
    </location>
</feature>
<evidence type="ECO:0000259" key="1">
    <source>
        <dbReference type="Pfam" id="PF02627"/>
    </source>
</evidence>
<keyword evidence="3" id="KW-1185">Reference proteome</keyword>
<dbReference type="Proteomes" id="UP001056291">
    <property type="component" value="Chromosome"/>
</dbReference>
<dbReference type="PANTHER" id="PTHR34846:SF5">
    <property type="entry name" value="CARBOXYMUCONOLACTONE DECARBOXYLASE-LIKE DOMAIN-CONTAINING PROTEIN"/>
    <property type="match status" value="1"/>
</dbReference>
<gene>
    <name evidence="2" type="ORF">NBZ79_07775</name>
</gene>
<reference evidence="2" key="1">
    <citation type="submission" date="2022-06" db="EMBL/GenBank/DDBJ databases">
        <title>Sneathiella actinostolidae sp. nov., isolated from a sea anemonein the Western Pacific Ocean.</title>
        <authorList>
            <person name="Wei M.J."/>
        </authorList>
    </citation>
    <scope>NUCLEOTIDE SEQUENCE</scope>
    <source>
        <strain evidence="2">PHK-P5</strain>
    </source>
</reference>
<dbReference type="Pfam" id="PF02627">
    <property type="entry name" value="CMD"/>
    <property type="match status" value="1"/>
</dbReference>
<dbReference type="Gene3D" id="1.20.1290.10">
    <property type="entry name" value="AhpD-like"/>
    <property type="match status" value="1"/>
</dbReference>